<feature type="domain" description="Phosphate acetyl/butaryl transferase" evidence="4">
    <location>
        <begin position="241"/>
        <end position="454"/>
    </location>
</feature>
<dbReference type="EMBL" id="JACT01000006">
    <property type="protein sequence ID" value="KMS52295.1"/>
    <property type="molecule type" value="Genomic_DNA"/>
</dbReference>
<dbReference type="PANTHER" id="PTHR43356:SF2">
    <property type="entry name" value="PHOSPHATE ACETYLTRANSFERASE"/>
    <property type="match status" value="1"/>
</dbReference>
<evidence type="ECO:0000256" key="1">
    <source>
        <dbReference type="ARBA" id="ARBA00022679"/>
    </source>
</evidence>
<dbReference type="PANTHER" id="PTHR43356">
    <property type="entry name" value="PHOSPHATE ACETYLTRANSFERASE"/>
    <property type="match status" value="1"/>
</dbReference>
<dbReference type="RefSeq" id="WP_066608841.1">
    <property type="nucleotide sequence ID" value="NZ_KQ130437.1"/>
</dbReference>
<reference evidence="6 7" key="1">
    <citation type="journal article" date="2015" name="G3 (Bethesda)">
        <title>Insights into Ongoing Evolution of the Hexachlorocyclohexane Catabolic Pathway from Comparative Genomics of Ten Sphingomonadaceae Strains.</title>
        <authorList>
            <person name="Pearce S.L."/>
            <person name="Oakeshott J.G."/>
            <person name="Pandey G."/>
        </authorList>
    </citation>
    <scope>NUCLEOTIDE SEQUENCE [LARGE SCALE GENOMIC DNA]</scope>
    <source>
        <strain evidence="6 7">LL01</strain>
    </source>
</reference>
<evidence type="ECO:0000256" key="3">
    <source>
        <dbReference type="ARBA" id="ARBA00023315"/>
    </source>
</evidence>
<protein>
    <submittedName>
        <fullName evidence="6">Bifunctional enoyl-CoA hydratase/phosphate acetyltransferase</fullName>
    </submittedName>
</protein>
<dbReference type="InterPro" id="IPR002539">
    <property type="entry name" value="MaoC-like_dom"/>
</dbReference>
<evidence type="ECO:0000259" key="4">
    <source>
        <dbReference type="Pfam" id="PF01515"/>
    </source>
</evidence>
<dbReference type="Pfam" id="PF01575">
    <property type="entry name" value="MaoC_dehydratas"/>
    <property type="match status" value="1"/>
</dbReference>
<dbReference type="STRING" id="1420583.V473_20810"/>
<dbReference type="GO" id="GO:0016836">
    <property type="term" value="F:hydro-lyase activity"/>
    <property type="evidence" value="ECO:0007669"/>
    <property type="project" value="UniProtKB-ARBA"/>
</dbReference>
<dbReference type="Gene3D" id="3.40.718.10">
    <property type="entry name" value="Isopropylmalate Dehydrogenase"/>
    <property type="match status" value="1"/>
</dbReference>
<sequence>MGSLKMIENRTFDEIVVGETASVTRTLGEQDIQLFALVSGDVNPAHLDAEYAAGDMFGRVIAHGLWGGGLISAVLGTQLPGPGAIYLSQSLRFKRPVGLGDTIVASVTVREKRAKHHIVVFDCCCINQAGEEVINGEAEVKAPTEKVRRPRMALPDIQLSDHDGFRRLIEMTRSVEPVPTAIAHPCTTAAILAAAAAAEAGLIVPILIGPEARIRVAAKDAGKDIGALRLIDVPHSHAAAARAVELVRSGEALLLMKGSLHTDELMGAVVPAATGLRTERRISHAYLLDVPGHPAPLIITDAAINIDPSLEDKADIIRNAIDLAHVIGIACPKVAILSAVETVNPAIRSTLDAAALCKMADRGQIVGGVLDGPLAFDNAISEKAAKDKGIVSPVAGRAEVLVVPNLEAGNMLAKQLTFLGGADAAGVVLGARVPIILTSRADSLRTSVASCAIALLLARAAPRATPGPIAKPA</sequence>
<dbReference type="GO" id="GO:0016746">
    <property type="term" value="F:acyltransferase activity"/>
    <property type="evidence" value="ECO:0007669"/>
    <property type="project" value="UniProtKB-KW"/>
</dbReference>
<organism evidence="6 7">
    <name type="scientific">Sphingobium cupriresistens LL01</name>
    <dbReference type="NCBI Taxonomy" id="1420583"/>
    <lineage>
        <taxon>Bacteria</taxon>
        <taxon>Pseudomonadati</taxon>
        <taxon>Pseudomonadota</taxon>
        <taxon>Alphaproteobacteria</taxon>
        <taxon>Sphingomonadales</taxon>
        <taxon>Sphingomonadaceae</taxon>
        <taxon>Sphingobium</taxon>
    </lineage>
</organism>
<dbReference type="FunFam" id="3.10.129.10:FF:000042">
    <property type="entry name" value="MaoC domain protein dehydratase"/>
    <property type="match status" value="1"/>
</dbReference>
<dbReference type="Proteomes" id="UP000052232">
    <property type="component" value="Unassembled WGS sequence"/>
</dbReference>
<dbReference type="SUPFAM" id="SSF54637">
    <property type="entry name" value="Thioesterase/thiol ester dehydrase-isomerase"/>
    <property type="match status" value="1"/>
</dbReference>
<gene>
    <name evidence="6" type="ORF">V473_20810</name>
</gene>
<keyword evidence="1 6" id="KW-0808">Transferase</keyword>
<evidence type="ECO:0000256" key="2">
    <source>
        <dbReference type="ARBA" id="ARBA00023239"/>
    </source>
</evidence>
<evidence type="ECO:0000313" key="6">
    <source>
        <dbReference type="EMBL" id="KMS52295.1"/>
    </source>
</evidence>
<keyword evidence="7" id="KW-1185">Reference proteome</keyword>
<dbReference type="AlphaFoldDB" id="A0A0J8AAR1"/>
<evidence type="ECO:0000259" key="5">
    <source>
        <dbReference type="Pfam" id="PF01575"/>
    </source>
</evidence>
<dbReference type="PATRIC" id="fig|1420583.3.peg.3971"/>
<dbReference type="Gene3D" id="3.10.129.10">
    <property type="entry name" value="Hotdog Thioesterase"/>
    <property type="match status" value="1"/>
</dbReference>
<dbReference type="InterPro" id="IPR029069">
    <property type="entry name" value="HotDog_dom_sf"/>
</dbReference>
<name>A0A0J8AAR1_9SPHN</name>
<evidence type="ECO:0000313" key="7">
    <source>
        <dbReference type="Proteomes" id="UP000052232"/>
    </source>
</evidence>
<dbReference type="InterPro" id="IPR002505">
    <property type="entry name" value="PTA_PTB"/>
</dbReference>
<accession>A0A0J8AAR1</accession>
<dbReference type="CDD" id="cd03449">
    <property type="entry name" value="R_hydratase"/>
    <property type="match status" value="1"/>
</dbReference>
<dbReference type="NCBIfam" id="NF006045">
    <property type="entry name" value="PRK08190.1"/>
    <property type="match status" value="1"/>
</dbReference>
<comment type="caution">
    <text evidence="6">The sequence shown here is derived from an EMBL/GenBank/DDBJ whole genome shotgun (WGS) entry which is preliminary data.</text>
</comment>
<proteinExistence type="predicted"/>
<dbReference type="NCBIfam" id="NF008852">
    <property type="entry name" value="PRK11890.1"/>
    <property type="match status" value="1"/>
</dbReference>
<keyword evidence="3" id="KW-0012">Acyltransferase</keyword>
<dbReference type="InterPro" id="IPR050500">
    <property type="entry name" value="Phos_Acetyltrans/Butyryltrans"/>
</dbReference>
<dbReference type="SUPFAM" id="SSF53659">
    <property type="entry name" value="Isocitrate/Isopropylmalate dehydrogenase-like"/>
    <property type="match status" value="1"/>
</dbReference>
<dbReference type="Pfam" id="PF01515">
    <property type="entry name" value="PTA_PTB"/>
    <property type="match status" value="1"/>
</dbReference>
<keyword evidence="2" id="KW-0456">Lyase</keyword>
<feature type="domain" description="MaoC-like" evidence="5">
    <location>
        <begin position="22"/>
        <end position="118"/>
    </location>
</feature>